<evidence type="ECO:0000259" key="1">
    <source>
        <dbReference type="Pfam" id="PF00144"/>
    </source>
</evidence>
<dbReference type="InterPro" id="IPR050789">
    <property type="entry name" value="Diverse_Enzym_Activities"/>
</dbReference>
<organism evidence="2">
    <name type="scientific">Phenylobacterium glaciei</name>
    <dbReference type="NCBI Taxonomy" id="2803784"/>
    <lineage>
        <taxon>Bacteria</taxon>
        <taxon>Pseudomonadati</taxon>
        <taxon>Pseudomonadota</taxon>
        <taxon>Alphaproteobacteria</taxon>
        <taxon>Caulobacterales</taxon>
        <taxon>Caulobacteraceae</taxon>
        <taxon>Phenylobacterium</taxon>
    </lineage>
</organism>
<keyword evidence="2" id="KW-0378">Hydrolase</keyword>
<feature type="domain" description="Beta-lactamase-related" evidence="1">
    <location>
        <begin position="2"/>
        <end position="188"/>
    </location>
</feature>
<dbReference type="PANTHER" id="PTHR43283:SF7">
    <property type="entry name" value="BETA-LACTAMASE-RELATED DOMAIN-CONTAINING PROTEIN"/>
    <property type="match status" value="1"/>
</dbReference>
<dbReference type="EMBL" id="CP068570">
    <property type="protein sequence ID" value="QQZ48767.1"/>
    <property type="molecule type" value="Genomic_DNA"/>
</dbReference>
<sequence length="199" mass="21696">MAAFAASRRLKTKPGERFDYASPNTLLVASIIRQKVGGSETDVLNFARRELFDPVGMRGVVFETDAAGTPIGSTRMLAPARDWARLGLLYLHDGVVDGRRILPEGWVAWSTRPTLGSDYGAGLWTNAGDAPNAKGRVRAGMPRDAYFASGRLGQRIYVLPSQDLVIVRMGATWSPDFDIAGDLRLIRETIAALEPVPRP</sequence>
<dbReference type="GO" id="GO:0016787">
    <property type="term" value="F:hydrolase activity"/>
    <property type="evidence" value="ECO:0007669"/>
    <property type="project" value="UniProtKB-KW"/>
</dbReference>
<protein>
    <submittedName>
        <fullName evidence="2">Serine hydrolase</fullName>
    </submittedName>
</protein>
<dbReference type="InterPro" id="IPR001466">
    <property type="entry name" value="Beta-lactam-related"/>
</dbReference>
<gene>
    <name evidence="2" type="ORF">JKL49_15285</name>
</gene>
<dbReference type="AlphaFoldDB" id="A0A974S8P8"/>
<proteinExistence type="predicted"/>
<dbReference type="InterPro" id="IPR012338">
    <property type="entry name" value="Beta-lactam/transpept-like"/>
</dbReference>
<reference evidence="2" key="1">
    <citation type="submission" date="2021-01" db="EMBL/GenBank/DDBJ databases">
        <title>Genome sequence of Phenylobacterium sp. 20VBR1 isolated from a valley glaceir, Ny-Alesund, Svalbard.</title>
        <authorList>
            <person name="Thomas F.A."/>
            <person name="Krishnan K.P."/>
            <person name="Sinha R.K."/>
        </authorList>
    </citation>
    <scope>NUCLEOTIDE SEQUENCE</scope>
    <source>
        <strain evidence="2">20VBR1</strain>
    </source>
</reference>
<evidence type="ECO:0000313" key="2">
    <source>
        <dbReference type="EMBL" id="QQZ48767.1"/>
    </source>
</evidence>
<accession>A0A974S8P8</accession>
<dbReference type="Gene3D" id="3.40.710.10">
    <property type="entry name" value="DD-peptidase/beta-lactamase superfamily"/>
    <property type="match status" value="1"/>
</dbReference>
<name>A0A974S8P8_9CAUL</name>
<dbReference type="PANTHER" id="PTHR43283">
    <property type="entry name" value="BETA-LACTAMASE-RELATED"/>
    <property type="match status" value="1"/>
</dbReference>
<dbReference type="SUPFAM" id="SSF56601">
    <property type="entry name" value="beta-lactamase/transpeptidase-like"/>
    <property type="match status" value="1"/>
</dbReference>
<dbReference type="Pfam" id="PF00144">
    <property type="entry name" value="Beta-lactamase"/>
    <property type="match status" value="1"/>
</dbReference>